<comment type="caution">
    <text evidence="1">The sequence shown here is derived from an EMBL/GenBank/DDBJ whole genome shotgun (WGS) entry which is preliminary data.</text>
</comment>
<proteinExistence type="predicted"/>
<dbReference type="Proteomes" id="UP000789405">
    <property type="component" value="Unassembled WGS sequence"/>
</dbReference>
<evidence type="ECO:0000313" key="1">
    <source>
        <dbReference type="EMBL" id="CAG8741736.1"/>
    </source>
</evidence>
<accession>A0A9N9NL07</accession>
<keyword evidence="2" id="KW-1185">Reference proteome</keyword>
<name>A0A9N9NL07_9GLOM</name>
<reference evidence="1" key="1">
    <citation type="submission" date="2021-06" db="EMBL/GenBank/DDBJ databases">
        <authorList>
            <person name="Kallberg Y."/>
            <person name="Tangrot J."/>
            <person name="Rosling A."/>
        </authorList>
    </citation>
    <scope>NUCLEOTIDE SEQUENCE</scope>
    <source>
        <strain evidence="1">MA453B</strain>
    </source>
</reference>
<dbReference type="AlphaFoldDB" id="A0A9N9NL07"/>
<sequence length="111" mass="12793">MSKIGILSSQFRTDLSPNFRASSKLVDFPSKKETRARQITDVSIGVNDKEVGIENAEHKALKQACKTWIKKVKKLKKVENDEYEAFKDYDRPTKPNLVNEVEDPEHCDKRI</sequence>
<organism evidence="1 2">
    <name type="scientific">Dentiscutata erythropus</name>
    <dbReference type="NCBI Taxonomy" id="1348616"/>
    <lineage>
        <taxon>Eukaryota</taxon>
        <taxon>Fungi</taxon>
        <taxon>Fungi incertae sedis</taxon>
        <taxon>Mucoromycota</taxon>
        <taxon>Glomeromycotina</taxon>
        <taxon>Glomeromycetes</taxon>
        <taxon>Diversisporales</taxon>
        <taxon>Gigasporaceae</taxon>
        <taxon>Dentiscutata</taxon>
    </lineage>
</organism>
<protein>
    <submittedName>
        <fullName evidence="1">13757_t:CDS:1</fullName>
    </submittedName>
</protein>
<gene>
    <name evidence="1" type="ORF">DERYTH_LOCUS16068</name>
</gene>
<dbReference type="EMBL" id="CAJVPY010013622">
    <property type="protein sequence ID" value="CAG8741736.1"/>
    <property type="molecule type" value="Genomic_DNA"/>
</dbReference>
<evidence type="ECO:0000313" key="2">
    <source>
        <dbReference type="Proteomes" id="UP000789405"/>
    </source>
</evidence>